<protein>
    <submittedName>
        <fullName evidence="2">Uncharacterized protein</fullName>
    </submittedName>
</protein>
<dbReference type="RefSeq" id="WP_277859942.1">
    <property type="nucleotide sequence ID" value="NZ_JARRAG010000001.1"/>
</dbReference>
<name>A0ABT6F7N3_9BACT</name>
<comment type="caution">
    <text evidence="2">The sequence shown here is derived from an EMBL/GenBank/DDBJ whole genome shotgun (WGS) entry which is preliminary data.</text>
</comment>
<reference evidence="2 3" key="1">
    <citation type="submission" date="2023-03" db="EMBL/GenBank/DDBJ databases">
        <title>Paludisphaera mucosa sp. nov. a novel planctomycete from northern fen.</title>
        <authorList>
            <person name="Ivanova A."/>
        </authorList>
    </citation>
    <scope>NUCLEOTIDE SEQUENCE [LARGE SCALE GENOMIC DNA]</scope>
    <source>
        <strain evidence="2 3">Pla2</strain>
    </source>
</reference>
<gene>
    <name evidence="2" type="ORF">PZE19_07420</name>
</gene>
<evidence type="ECO:0000256" key="1">
    <source>
        <dbReference type="SAM" id="SignalP"/>
    </source>
</evidence>
<dbReference type="Proteomes" id="UP001216907">
    <property type="component" value="Unassembled WGS sequence"/>
</dbReference>
<evidence type="ECO:0000313" key="2">
    <source>
        <dbReference type="EMBL" id="MDG3003592.1"/>
    </source>
</evidence>
<accession>A0ABT6F7N3</accession>
<dbReference type="EMBL" id="JARRAG010000001">
    <property type="protein sequence ID" value="MDG3003592.1"/>
    <property type="molecule type" value="Genomic_DNA"/>
</dbReference>
<keyword evidence="1" id="KW-0732">Signal</keyword>
<feature type="signal peptide" evidence="1">
    <location>
        <begin position="1"/>
        <end position="22"/>
    </location>
</feature>
<sequence>MRSNSLCLAAGLAIAAWQPARADEPATVERAAAVLDLATFPLPPGAVAPSYRRLAGVSYEVKADAAGAYDFVKKALLGAEWDEVPGGYASAQAASGTFSKSGFKASVTAFPGAKPGVAAVTILNHGDVDTAALPVPAGATPFYETPVGKAYLAPGAVPATAEEVRGKLREQAWEPYGEAGDVRFYKRNAVKLSARVTAAPAQGGKTVVDYSSELMSADLPAPADASRAHYADVTKELSFDAPRDPKALFDEYSERLAKLGWKAVRDAPSKERIGEALFFRNAAQELLSLHIQTIDGQSRGLLRHMSAAEVEEMLAAKETPQPAPMRKPKPEIRIAVPAEARDVTVSGGRIEYRLAAGRAKASVQALLAGLKKDGWKEQVAVLEDPAGAAAFLKGELNLSVTYTDAGLGDAEVDVDAIGATLKRIP</sequence>
<organism evidence="2 3">
    <name type="scientific">Paludisphaera mucosa</name>
    <dbReference type="NCBI Taxonomy" id="3030827"/>
    <lineage>
        <taxon>Bacteria</taxon>
        <taxon>Pseudomonadati</taxon>
        <taxon>Planctomycetota</taxon>
        <taxon>Planctomycetia</taxon>
        <taxon>Isosphaerales</taxon>
        <taxon>Isosphaeraceae</taxon>
        <taxon>Paludisphaera</taxon>
    </lineage>
</organism>
<proteinExistence type="predicted"/>
<evidence type="ECO:0000313" key="3">
    <source>
        <dbReference type="Proteomes" id="UP001216907"/>
    </source>
</evidence>
<feature type="chain" id="PRO_5045054181" evidence="1">
    <location>
        <begin position="23"/>
        <end position="425"/>
    </location>
</feature>
<keyword evidence="3" id="KW-1185">Reference proteome</keyword>